<gene>
    <name evidence="4" type="ORF">DSCA_47090</name>
</gene>
<sequence>MNAHRLLKTCAAALLAVLLAFLTAISATALDVPRLEGHVNDYAGMLSPASVRQLEALLTDFEQKESTQIALLTIPSLKGDSLADFSIRVAEAWKIGQEGLDNGAILLIAKADRKIRIEVGYGLEGRLTDLLAGRIIRNVIAPHFKAGAFDQGIAAGISAMIDVVRGEFSAAESPPPSRPKRTGIPLLPLLAIFFLLNALGRASRTLGAVAGGVLAPVAGGLFFGLGPLFLLALIPVGIAAGLLVSLIGGPLSMGHGGIRRGGGYWGGGFGGGGGFSSGGFGGFSGGGGGFGGGGASGGW</sequence>
<dbReference type="PANTHER" id="PTHR30373:SF2">
    <property type="entry name" value="UPF0603 PROTEIN YGCG"/>
    <property type="match status" value="1"/>
</dbReference>
<name>A0A5K7YS66_9BACT</name>
<feature type="transmembrane region" description="Helical" evidence="1">
    <location>
        <begin position="206"/>
        <end position="223"/>
    </location>
</feature>
<evidence type="ECO:0000259" key="3">
    <source>
        <dbReference type="Pfam" id="PF04536"/>
    </source>
</evidence>
<feature type="transmembrane region" description="Helical" evidence="1">
    <location>
        <begin position="182"/>
        <end position="199"/>
    </location>
</feature>
<feature type="transmembrane region" description="Helical" evidence="1">
    <location>
        <begin position="229"/>
        <end position="251"/>
    </location>
</feature>
<evidence type="ECO:0000313" key="5">
    <source>
        <dbReference type="Proteomes" id="UP000427906"/>
    </source>
</evidence>
<dbReference type="PANTHER" id="PTHR30373">
    <property type="entry name" value="UPF0603 PROTEIN YGCG"/>
    <property type="match status" value="1"/>
</dbReference>
<dbReference type="Proteomes" id="UP000427906">
    <property type="component" value="Chromosome"/>
</dbReference>
<evidence type="ECO:0000256" key="1">
    <source>
        <dbReference type="SAM" id="Phobius"/>
    </source>
</evidence>
<proteinExistence type="predicted"/>
<dbReference type="Pfam" id="PF04536">
    <property type="entry name" value="TPM_phosphatase"/>
    <property type="match status" value="1"/>
</dbReference>
<dbReference type="EMBL" id="AP021874">
    <property type="protein sequence ID" value="BBO70779.1"/>
    <property type="molecule type" value="Genomic_DNA"/>
</dbReference>
<keyword evidence="1" id="KW-0812">Transmembrane</keyword>
<dbReference type="InterPro" id="IPR007621">
    <property type="entry name" value="TPM_dom"/>
</dbReference>
<accession>A0A5K7YS66</accession>
<dbReference type="Gene3D" id="3.10.310.50">
    <property type="match status" value="1"/>
</dbReference>
<keyword evidence="1" id="KW-0472">Membrane</keyword>
<dbReference type="RefSeq" id="WP_155318701.1">
    <property type="nucleotide sequence ID" value="NZ_AP021874.1"/>
</dbReference>
<dbReference type="AlphaFoldDB" id="A0A5K7YS66"/>
<keyword evidence="5" id="KW-1185">Reference proteome</keyword>
<feature type="domain" description="TPM" evidence="3">
    <location>
        <begin position="39"/>
        <end position="162"/>
    </location>
</feature>
<evidence type="ECO:0000313" key="4">
    <source>
        <dbReference type="EMBL" id="BBO70779.1"/>
    </source>
</evidence>
<reference evidence="4 5" key="1">
    <citation type="submission" date="2019-11" db="EMBL/GenBank/DDBJ databases">
        <title>Comparative genomics of hydrocarbon-degrading Desulfosarcina strains.</title>
        <authorList>
            <person name="Watanabe M."/>
            <person name="Kojima H."/>
            <person name="Fukui M."/>
        </authorList>
    </citation>
    <scope>NUCLEOTIDE SEQUENCE [LARGE SCALE GENOMIC DNA]</scope>
    <source>
        <strain evidence="4 5">PL12</strain>
    </source>
</reference>
<keyword evidence="1" id="KW-1133">Transmembrane helix</keyword>
<evidence type="ECO:0000256" key="2">
    <source>
        <dbReference type="SAM" id="SignalP"/>
    </source>
</evidence>
<keyword evidence="2" id="KW-0732">Signal</keyword>
<dbReference type="OrthoDB" id="9810918at2"/>
<organism evidence="4 5">
    <name type="scientific">Desulfosarcina alkanivorans</name>
    <dbReference type="NCBI Taxonomy" id="571177"/>
    <lineage>
        <taxon>Bacteria</taxon>
        <taxon>Pseudomonadati</taxon>
        <taxon>Thermodesulfobacteriota</taxon>
        <taxon>Desulfobacteria</taxon>
        <taxon>Desulfobacterales</taxon>
        <taxon>Desulfosarcinaceae</taxon>
        <taxon>Desulfosarcina</taxon>
    </lineage>
</organism>
<feature type="signal peptide" evidence="2">
    <location>
        <begin position="1"/>
        <end position="29"/>
    </location>
</feature>
<protein>
    <recommendedName>
        <fullName evidence="3">TPM domain-containing protein</fullName>
    </recommendedName>
</protein>
<feature type="chain" id="PRO_5024395714" description="TPM domain-containing protein" evidence="2">
    <location>
        <begin position="30"/>
        <end position="299"/>
    </location>
</feature>
<dbReference type="KEGG" id="dalk:DSCA_47090"/>